<feature type="region of interest" description="Disordered" evidence="5">
    <location>
        <begin position="1867"/>
        <end position="1915"/>
    </location>
</feature>
<keyword evidence="1" id="KW-0479">Metal-binding</keyword>
<feature type="compositionally biased region" description="Low complexity" evidence="5">
    <location>
        <begin position="1890"/>
        <end position="1906"/>
    </location>
</feature>
<feature type="compositionally biased region" description="Low complexity" evidence="5">
    <location>
        <begin position="1365"/>
        <end position="1387"/>
    </location>
</feature>
<feature type="compositionally biased region" description="Low complexity" evidence="5">
    <location>
        <begin position="970"/>
        <end position="981"/>
    </location>
</feature>
<feature type="compositionally biased region" description="Basic and acidic residues" evidence="5">
    <location>
        <begin position="442"/>
        <end position="451"/>
    </location>
</feature>
<feature type="compositionally biased region" description="Basic and acidic residues" evidence="5">
    <location>
        <begin position="755"/>
        <end position="768"/>
    </location>
</feature>
<keyword evidence="2 4" id="KW-0863">Zinc-finger</keyword>
<feature type="compositionally biased region" description="Polar residues" evidence="5">
    <location>
        <begin position="11"/>
        <end position="21"/>
    </location>
</feature>
<dbReference type="InterPro" id="IPR001841">
    <property type="entry name" value="Znf_RING"/>
</dbReference>
<feature type="compositionally biased region" description="Polar residues" evidence="5">
    <location>
        <begin position="1475"/>
        <end position="1492"/>
    </location>
</feature>
<feature type="compositionally biased region" description="Low complexity" evidence="5">
    <location>
        <begin position="274"/>
        <end position="283"/>
    </location>
</feature>
<feature type="compositionally biased region" description="Basic and acidic residues" evidence="5">
    <location>
        <begin position="235"/>
        <end position="246"/>
    </location>
</feature>
<proteinExistence type="predicted"/>
<dbReference type="GO" id="GO:0061630">
    <property type="term" value="F:ubiquitin protein ligase activity"/>
    <property type="evidence" value="ECO:0007669"/>
    <property type="project" value="TreeGrafter"/>
</dbReference>
<feature type="compositionally biased region" description="Polar residues" evidence="5">
    <location>
        <begin position="284"/>
        <end position="295"/>
    </location>
</feature>
<dbReference type="PROSITE" id="PS50089">
    <property type="entry name" value="ZF_RING_2"/>
    <property type="match status" value="1"/>
</dbReference>
<dbReference type="OrthoDB" id="8062037at2759"/>
<feature type="compositionally biased region" description="Basic and acidic residues" evidence="5">
    <location>
        <begin position="1"/>
        <end position="10"/>
    </location>
</feature>
<feature type="compositionally biased region" description="Basic and acidic residues" evidence="5">
    <location>
        <begin position="917"/>
        <end position="932"/>
    </location>
</feature>
<feature type="compositionally biased region" description="Low complexity" evidence="5">
    <location>
        <begin position="472"/>
        <end position="483"/>
    </location>
</feature>
<feature type="region of interest" description="Disordered" evidence="5">
    <location>
        <begin position="815"/>
        <end position="904"/>
    </location>
</feature>
<feature type="region of interest" description="Disordered" evidence="5">
    <location>
        <begin position="1321"/>
        <end position="1593"/>
    </location>
</feature>
<protein>
    <recommendedName>
        <fullName evidence="6">RING-type domain-containing protein</fullName>
    </recommendedName>
</protein>
<feature type="domain" description="RING-type" evidence="6">
    <location>
        <begin position="1993"/>
        <end position="2034"/>
    </location>
</feature>
<reference evidence="7" key="1">
    <citation type="submission" date="2014-06" db="EMBL/GenBank/DDBJ databases">
        <authorList>
            <person name="Ju J."/>
            <person name="Zhang J."/>
        </authorList>
    </citation>
    <scope>NUCLEOTIDE SEQUENCE</scope>
    <source>
        <strain evidence="7">SscI8</strain>
    </source>
</reference>
<feature type="compositionally biased region" description="Polar residues" evidence="5">
    <location>
        <begin position="1576"/>
        <end position="1593"/>
    </location>
</feature>
<feature type="compositionally biased region" description="Basic and acidic residues" evidence="5">
    <location>
        <begin position="1033"/>
        <end position="1050"/>
    </location>
</feature>
<evidence type="ECO:0000256" key="3">
    <source>
        <dbReference type="ARBA" id="ARBA00022833"/>
    </source>
</evidence>
<feature type="compositionally biased region" description="Low complexity" evidence="5">
    <location>
        <begin position="163"/>
        <end position="183"/>
    </location>
</feature>
<dbReference type="PANTHER" id="PTHR22763">
    <property type="entry name" value="RING ZINC FINGER PROTEIN"/>
    <property type="match status" value="1"/>
</dbReference>
<feature type="compositionally biased region" description="Polar residues" evidence="5">
    <location>
        <begin position="215"/>
        <end position="231"/>
    </location>
</feature>
<feature type="compositionally biased region" description="Polar residues" evidence="5">
    <location>
        <begin position="675"/>
        <end position="700"/>
    </location>
</feature>
<evidence type="ECO:0000256" key="2">
    <source>
        <dbReference type="ARBA" id="ARBA00022771"/>
    </source>
</evidence>
<gene>
    <name evidence="7" type="ORF">SPSC_04195</name>
</gene>
<accession>A0A127Z3E6</accession>
<dbReference type="GO" id="GO:0012505">
    <property type="term" value="C:endomembrane system"/>
    <property type="evidence" value="ECO:0007669"/>
    <property type="project" value="TreeGrafter"/>
</dbReference>
<feature type="compositionally biased region" description="Polar residues" evidence="5">
    <location>
        <begin position="988"/>
        <end position="997"/>
    </location>
</feature>
<dbReference type="SUPFAM" id="SSF57850">
    <property type="entry name" value="RING/U-box"/>
    <property type="match status" value="1"/>
</dbReference>
<feature type="compositionally biased region" description="Low complexity" evidence="5">
    <location>
        <begin position="1723"/>
        <end position="1740"/>
    </location>
</feature>
<dbReference type="InterPro" id="IPR050731">
    <property type="entry name" value="HRD1_E3_ubiq-ligases"/>
</dbReference>
<feature type="compositionally biased region" description="Low complexity" evidence="5">
    <location>
        <begin position="818"/>
        <end position="829"/>
    </location>
</feature>
<dbReference type="EMBL" id="LK056678">
    <property type="protein sequence ID" value="CDR88368.1"/>
    <property type="molecule type" value="Genomic_DNA"/>
</dbReference>
<feature type="region of interest" description="Disordered" evidence="5">
    <location>
        <begin position="917"/>
        <end position="1078"/>
    </location>
</feature>
<feature type="region of interest" description="Disordered" evidence="5">
    <location>
        <begin position="1164"/>
        <end position="1190"/>
    </location>
</feature>
<dbReference type="SMART" id="SM00184">
    <property type="entry name" value="RING"/>
    <property type="match status" value="1"/>
</dbReference>
<organism evidence="7">
    <name type="scientific">Sporisorium scitamineum</name>
    <dbReference type="NCBI Taxonomy" id="49012"/>
    <lineage>
        <taxon>Eukaryota</taxon>
        <taxon>Fungi</taxon>
        <taxon>Dikarya</taxon>
        <taxon>Basidiomycota</taxon>
        <taxon>Ustilaginomycotina</taxon>
        <taxon>Ustilaginomycetes</taxon>
        <taxon>Ustilaginales</taxon>
        <taxon>Ustilaginaceae</taxon>
        <taxon>Sporisorium</taxon>
    </lineage>
</organism>
<feature type="compositionally biased region" description="Low complexity" evidence="5">
    <location>
        <begin position="1640"/>
        <end position="1651"/>
    </location>
</feature>
<feature type="region of interest" description="Disordered" evidence="5">
    <location>
        <begin position="570"/>
        <end position="801"/>
    </location>
</feature>
<dbReference type="GO" id="GO:0008270">
    <property type="term" value="F:zinc ion binding"/>
    <property type="evidence" value="ECO:0007669"/>
    <property type="project" value="UniProtKB-KW"/>
</dbReference>
<feature type="region of interest" description="Disordered" evidence="5">
    <location>
        <begin position="139"/>
        <end position="417"/>
    </location>
</feature>
<name>A0A127Z3E6_9BASI</name>
<feature type="region of interest" description="Disordered" evidence="5">
    <location>
        <begin position="1"/>
        <end position="22"/>
    </location>
</feature>
<evidence type="ECO:0000259" key="6">
    <source>
        <dbReference type="PROSITE" id="PS50089"/>
    </source>
</evidence>
<evidence type="ECO:0000256" key="5">
    <source>
        <dbReference type="SAM" id="MobiDB-lite"/>
    </source>
</evidence>
<evidence type="ECO:0000313" key="7">
    <source>
        <dbReference type="EMBL" id="CDR88368.1"/>
    </source>
</evidence>
<feature type="region of interest" description="Disordered" evidence="5">
    <location>
        <begin position="1714"/>
        <end position="1815"/>
    </location>
</feature>
<feature type="compositionally biased region" description="Polar residues" evidence="5">
    <location>
        <begin position="1321"/>
        <end position="1332"/>
    </location>
</feature>
<feature type="region of interest" description="Disordered" evidence="5">
    <location>
        <begin position="1620"/>
        <end position="1687"/>
    </location>
</feature>
<feature type="compositionally biased region" description="Basic and acidic residues" evidence="5">
    <location>
        <begin position="713"/>
        <end position="729"/>
    </location>
</feature>
<feature type="compositionally biased region" description="Polar residues" evidence="5">
    <location>
        <begin position="647"/>
        <end position="666"/>
    </location>
</feature>
<feature type="region of interest" description="Disordered" evidence="5">
    <location>
        <begin position="442"/>
        <end position="557"/>
    </location>
</feature>
<dbReference type="Pfam" id="PF13639">
    <property type="entry name" value="zf-RING_2"/>
    <property type="match status" value="1"/>
</dbReference>
<dbReference type="GO" id="GO:0043161">
    <property type="term" value="P:proteasome-mediated ubiquitin-dependent protein catabolic process"/>
    <property type="evidence" value="ECO:0007669"/>
    <property type="project" value="TreeGrafter"/>
</dbReference>
<feature type="compositionally biased region" description="Polar residues" evidence="5">
    <location>
        <begin position="1164"/>
        <end position="1179"/>
    </location>
</feature>
<dbReference type="CDD" id="cd16454">
    <property type="entry name" value="RING-H2_PA-TM-RING"/>
    <property type="match status" value="1"/>
</dbReference>
<keyword evidence="3" id="KW-0862">Zinc</keyword>
<dbReference type="Gene3D" id="3.30.40.10">
    <property type="entry name" value="Zinc/RING finger domain, C3HC4 (zinc finger)"/>
    <property type="match status" value="1"/>
</dbReference>
<feature type="compositionally biased region" description="Polar residues" evidence="5">
    <location>
        <begin position="531"/>
        <end position="557"/>
    </location>
</feature>
<evidence type="ECO:0000256" key="4">
    <source>
        <dbReference type="PROSITE-ProRule" id="PRU00175"/>
    </source>
</evidence>
<evidence type="ECO:0000256" key="1">
    <source>
        <dbReference type="ARBA" id="ARBA00022723"/>
    </source>
</evidence>
<sequence length="2038" mass="215859">MPPPSRRQDRNQVATSANRSRMYNLAGHAHSSGSLLPRSTDVHVASTSAAATTGRAVDAADAPYLTNLESHFGRVTLTAPDNLLRKQAKQKKQKIRQRKAQNAQAAAAALAAAPFSSSSNLLDSSRRYQATLEDAPVSTGLLVPPSAQHTGMRRAYSGGQTPTLASTAQSQTYASSTSQTVVARTRRRRPWSAARDDTSRPASRASGISRPESALSLNDTDQAQPVATTLNHPRPPADERPPRSRTESAPAIQRRSHNAFDTASDSVQRDASSRSDAATSTTAPQTSMHRQNVWNDITEADPDDLPPPFPVGATRPPTPPLPPTHSEAANGAQLIGPQPHARIPDSPPPPFVSDDEDEAVSAAEELPPSRQLAASPLPEQSALQPAQNTTSSDSRPASRASTPSSASASDDESLQLTEERRAWEADIRNGLSFEVRLLHEQQRRVARERASAFRTASIENAQPESTEESEEQAAVVQSEVVTAEECKPSTGAGVEDGAADTVETTAASSVEAGEGENAVSQAAAPLADGLSQINQSSDAQITTAQSGEESLPSRSTQVLRQVEEALASAAPIAPPLYDHQEQPARDTVQPEPTITAPAGEATSPPSPTEEQPPLVQSVAREPDTSGRLMLANEPRLGLPAMPAPARSVSTSSNVEISRPSVPTSRRISGHRNTHSDTQTPAQLQQGNNRLCSNGGTSLSSLPVRRSVQGQTARGHDSDSHLPLSRRPEDTLYVISAPPPATYTEASSDEEAGPAHAHEAASRVQRDGTDAGGDDTSSEHPPLDEEEDDGGESDSSIEQWLAEAGAFDALRKREEEAAAKLQALREPPVSDSDEDDDAAMPGAFSHKVSPHRRQASTTSPKAPDPANLALMDRALPRAPPPLVLGRSRGGAAYSDSSSESTDTDDALDLYSFSDEDDEQHRAFYDARAAENKQNDPFANAHRSVHARNTSSAPNLSIMEKPEDQTVGQINAADAVASASRASGDLQRPQAVSPNTSRTVETRASAPEKPKRSLSLKAQGKLPERAAEPATTQPSHERAGDFEEDTSSSRDLSDDDQPTAASKLVSSVAKPSDHVGKSSSLASLSSLYSQPKPELALPRAVDPVPIDVRRSSLDPLLQPLAYGQIGRNNELRDRLKGLFGQPLVGGAASQPSPSVQGDASNTLASVLQPSSATVQGRPTLNDSRRVSDRNVQPATVSTLIETQLGSDAAKADAPARSQSMAAKRDDAASIKPSLAPSLCRHPSTSSKSFADKPASVDGATRLPEQKARDEALAQIAQLSASTQSRQDSLAALERLLAKTGRPTSMLPPSTITRAELGGHLQLTSDGASTESQRNAEAGIASSEQSLAAPTPTLPANHRLSRQGAIVRGRGPLPSPPSALSRAASTASRPVSFVNPRSSAAPLPRGRLPAITDATRHFPPSASSTGPGVAPSWLSYIPSEERERLPAPLEPQRAPSVSAPRAPGDRVSAMISRFEAAPTSSRDQQDTRSPTSPTKPNGAFASVSQGGEFTRTDSTQSIGSGTAQGEGLSNGEERSEPAVFRRFSRTDSGEAFAERPLTQRRPPPPPPTLPARRLDTNPFRRSQNADRPTGNTSGVTQLDSMEALARQIEEAASEWSAASLHIHGDEQHKQQQAAPVNRLAVPTSSGAATSSASALPRSPQTQAMHTLTRREHDDGSTTPPSLPPKSPLMTPEQILVSGSRNGLSASIAAAQAAAFARRDGRESRTHSASSSMDTSSREASSSSRPTWTQRTDEGDGADVASQGSRPLPMLPASLRTYHGLGISREGGEGEAAGPSRRELPVPPPLPTRPRNRDWNNLDNASGAIRIPASAEPSSARAVSNTSTTPLQWRASSVILCNWFEWIERPDCSRRSFTHSRSKQSRPTVPDPPAGINATPPAESSSSPSRSTTSPPVPRREPSLGLTDFDLLVAQLERQGSHFESLSAIGEFLGPAKPTAATAEQLASLSVGLIECDSRRMTREGKIKQKLSCVGVRVDKCAICLAQFREAQRAVILPCGHIFHEECAIGLLRRITTCPTCRVPAV</sequence>
<dbReference type="InterPro" id="IPR013083">
    <property type="entry name" value="Znf_RING/FYVE/PHD"/>
</dbReference>
<feature type="compositionally biased region" description="Pro residues" evidence="5">
    <location>
        <begin position="305"/>
        <end position="323"/>
    </location>
</feature>
<feature type="compositionally biased region" description="Polar residues" evidence="5">
    <location>
        <begin position="1499"/>
        <end position="1520"/>
    </location>
</feature>
<feature type="compositionally biased region" description="Low complexity" evidence="5">
    <location>
        <begin position="389"/>
        <end position="408"/>
    </location>
</feature>
<feature type="region of interest" description="Disordered" evidence="5">
    <location>
        <begin position="1203"/>
        <end position="1254"/>
    </location>
</feature>